<keyword evidence="1" id="KW-0678">Repressor</keyword>
<evidence type="ECO:0000256" key="2">
    <source>
        <dbReference type="ARBA" id="ARBA00023015"/>
    </source>
</evidence>
<dbReference type="OrthoDB" id="5816932at2"/>
<dbReference type="Pfam" id="PF00440">
    <property type="entry name" value="TetR_N"/>
    <property type="match status" value="1"/>
</dbReference>
<name>A0A1H2PW94_9BURK</name>
<dbReference type="EMBL" id="FNLO01000020">
    <property type="protein sequence ID" value="SDV51615.1"/>
    <property type="molecule type" value="Genomic_DNA"/>
</dbReference>
<dbReference type="SUPFAM" id="SSF48498">
    <property type="entry name" value="Tetracyclin repressor-like, C-terminal domain"/>
    <property type="match status" value="1"/>
</dbReference>
<dbReference type="InterPro" id="IPR050109">
    <property type="entry name" value="HTH-type_TetR-like_transc_reg"/>
</dbReference>
<keyword evidence="2" id="KW-0805">Transcription regulation</keyword>
<dbReference type="PROSITE" id="PS50977">
    <property type="entry name" value="HTH_TETR_2"/>
    <property type="match status" value="1"/>
</dbReference>
<proteinExistence type="predicted"/>
<organism evidence="7 8">
    <name type="scientific">Chitinasiproducens palmae</name>
    <dbReference type="NCBI Taxonomy" id="1770053"/>
    <lineage>
        <taxon>Bacteria</taxon>
        <taxon>Pseudomonadati</taxon>
        <taxon>Pseudomonadota</taxon>
        <taxon>Betaproteobacteria</taxon>
        <taxon>Burkholderiales</taxon>
        <taxon>Burkholderiaceae</taxon>
        <taxon>Chitinasiproducens</taxon>
    </lineage>
</organism>
<dbReference type="InterPro" id="IPR023772">
    <property type="entry name" value="DNA-bd_HTH_TetR-type_CS"/>
</dbReference>
<feature type="DNA-binding region" description="H-T-H motif" evidence="5">
    <location>
        <begin position="33"/>
        <end position="52"/>
    </location>
</feature>
<evidence type="ECO:0000313" key="7">
    <source>
        <dbReference type="EMBL" id="SDV51615.1"/>
    </source>
</evidence>
<sequence>MARRTKEDALETRGLILDTAERVFYDKGVSRTSLADIAEAAGVSRGAIYWHFKNKCELFNAMFDRVVLPMDELMGEAPTAHDPLGQMRRAMIDCLCSIAEDPRRTRIFSVLFHKCELTHEMGPLFERHRAHQTRAREQIEAKLRRAIEAGQLPAELNTAHAAAMLHAQLGGLVNDWLFSPESLDLASSAACYIDAFVEMMKVSRALRLTPPVAHRERVEAAHTEEALARP</sequence>
<gene>
    <name evidence="7" type="ORF">SAMN05216551_1205</name>
</gene>
<dbReference type="GO" id="GO:0003700">
    <property type="term" value="F:DNA-binding transcription factor activity"/>
    <property type="evidence" value="ECO:0007669"/>
    <property type="project" value="UniProtKB-ARBA"/>
</dbReference>
<evidence type="ECO:0000256" key="5">
    <source>
        <dbReference type="PROSITE-ProRule" id="PRU00335"/>
    </source>
</evidence>
<dbReference type="InterPro" id="IPR001647">
    <property type="entry name" value="HTH_TetR"/>
</dbReference>
<keyword evidence="3 5" id="KW-0238">DNA-binding</keyword>
<dbReference type="STRING" id="1770053.SAMN05216551_1205"/>
<evidence type="ECO:0000256" key="3">
    <source>
        <dbReference type="ARBA" id="ARBA00023125"/>
    </source>
</evidence>
<dbReference type="GO" id="GO:0045892">
    <property type="term" value="P:negative regulation of DNA-templated transcription"/>
    <property type="evidence" value="ECO:0007669"/>
    <property type="project" value="UniProtKB-ARBA"/>
</dbReference>
<dbReference type="Gene3D" id="1.10.357.10">
    <property type="entry name" value="Tetracycline Repressor, domain 2"/>
    <property type="match status" value="1"/>
</dbReference>
<dbReference type="InterPro" id="IPR036271">
    <property type="entry name" value="Tet_transcr_reg_TetR-rel_C_sf"/>
</dbReference>
<accession>A0A1H2PW94</accession>
<dbReference type="PROSITE" id="PS01081">
    <property type="entry name" value="HTH_TETR_1"/>
    <property type="match status" value="1"/>
</dbReference>
<dbReference type="SUPFAM" id="SSF46689">
    <property type="entry name" value="Homeodomain-like"/>
    <property type="match status" value="1"/>
</dbReference>
<keyword evidence="4" id="KW-0804">Transcription</keyword>
<dbReference type="GO" id="GO:0000976">
    <property type="term" value="F:transcription cis-regulatory region binding"/>
    <property type="evidence" value="ECO:0007669"/>
    <property type="project" value="TreeGrafter"/>
</dbReference>
<reference evidence="8" key="1">
    <citation type="submission" date="2016-09" db="EMBL/GenBank/DDBJ databases">
        <authorList>
            <person name="Varghese N."/>
            <person name="Submissions S."/>
        </authorList>
    </citation>
    <scope>NUCLEOTIDE SEQUENCE [LARGE SCALE GENOMIC DNA]</scope>
    <source>
        <strain evidence="8">JS23</strain>
    </source>
</reference>
<dbReference type="PRINTS" id="PR00455">
    <property type="entry name" value="HTHTETR"/>
</dbReference>
<dbReference type="Pfam" id="PF08361">
    <property type="entry name" value="TetR_C_2"/>
    <property type="match status" value="1"/>
</dbReference>
<feature type="domain" description="HTH tetR-type" evidence="6">
    <location>
        <begin position="10"/>
        <end position="70"/>
    </location>
</feature>
<dbReference type="PANTHER" id="PTHR30055:SF240">
    <property type="entry name" value="HTH-TYPE TRANSCRIPTIONAL REGULATOR ACRR"/>
    <property type="match status" value="1"/>
</dbReference>
<dbReference type="InterPro" id="IPR009057">
    <property type="entry name" value="Homeodomain-like_sf"/>
</dbReference>
<evidence type="ECO:0000259" key="6">
    <source>
        <dbReference type="PROSITE" id="PS50977"/>
    </source>
</evidence>
<evidence type="ECO:0000313" key="8">
    <source>
        <dbReference type="Proteomes" id="UP000243719"/>
    </source>
</evidence>
<protein>
    <submittedName>
        <fullName evidence="7">Transcriptional regulator, TetR family</fullName>
    </submittedName>
</protein>
<dbReference type="InterPro" id="IPR013572">
    <property type="entry name" value="Tscrpt_reg_MAATS_C"/>
</dbReference>
<dbReference type="PANTHER" id="PTHR30055">
    <property type="entry name" value="HTH-TYPE TRANSCRIPTIONAL REGULATOR RUTR"/>
    <property type="match status" value="1"/>
</dbReference>
<dbReference type="FunFam" id="1.10.357.10:FF:000003">
    <property type="entry name" value="HTH-type transcriptional regulator AcrR"/>
    <property type="match status" value="1"/>
</dbReference>
<keyword evidence="8" id="KW-1185">Reference proteome</keyword>
<dbReference type="Proteomes" id="UP000243719">
    <property type="component" value="Unassembled WGS sequence"/>
</dbReference>
<dbReference type="RefSeq" id="WP_091913401.1">
    <property type="nucleotide sequence ID" value="NZ_FNLO01000020.1"/>
</dbReference>
<dbReference type="AlphaFoldDB" id="A0A1H2PW94"/>
<evidence type="ECO:0000256" key="4">
    <source>
        <dbReference type="ARBA" id="ARBA00023163"/>
    </source>
</evidence>
<evidence type="ECO:0000256" key="1">
    <source>
        <dbReference type="ARBA" id="ARBA00022491"/>
    </source>
</evidence>